<organism evidence="8 9">
    <name type="scientific">Halorubrum saccharovorum</name>
    <dbReference type="NCBI Taxonomy" id="2248"/>
    <lineage>
        <taxon>Archaea</taxon>
        <taxon>Methanobacteriati</taxon>
        <taxon>Methanobacteriota</taxon>
        <taxon>Stenosarchaea group</taxon>
        <taxon>Halobacteria</taxon>
        <taxon>Halobacteriales</taxon>
        <taxon>Haloferacaceae</taxon>
        <taxon>Halorubrum</taxon>
    </lineage>
</organism>
<feature type="domain" description="GtrA/DPMS transmembrane" evidence="7">
    <location>
        <begin position="20"/>
        <end position="139"/>
    </location>
</feature>
<dbReference type="InterPro" id="IPR051401">
    <property type="entry name" value="GtrA_CellWall_Glycosyl"/>
</dbReference>
<dbReference type="AlphaFoldDB" id="A0A081EWQ5"/>
<accession>A0A081EWQ5</accession>
<keyword evidence="4 6" id="KW-1133">Transmembrane helix</keyword>
<dbReference type="GO" id="GO:0005886">
    <property type="term" value="C:plasma membrane"/>
    <property type="evidence" value="ECO:0007669"/>
    <property type="project" value="TreeGrafter"/>
</dbReference>
<dbReference type="Pfam" id="PF04138">
    <property type="entry name" value="GtrA_DPMS_TM"/>
    <property type="match status" value="1"/>
</dbReference>
<comment type="subcellular location">
    <subcellularLocation>
        <location evidence="1">Membrane</location>
        <topology evidence="1">Multi-pass membrane protein</topology>
    </subcellularLocation>
</comment>
<feature type="transmembrane region" description="Helical" evidence="6">
    <location>
        <begin position="21"/>
        <end position="40"/>
    </location>
</feature>
<evidence type="ECO:0000259" key="7">
    <source>
        <dbReference type="Pfam" id="PF04138"/>
    </source>
</evidence>
<proteinExistence type="inferred from homology"/>
<evidence type="ECO:0000313" key="9">
    <source>
        <dbReference type="Proteomes" id="UP000053331"/>
    </source>
</evidence>
<evidence type="ECO:0000313" key="8">
    <source>
        <dbReference type="EMBL" id="KDS91843.1"/>
    </source>
</evidence>
<keyword evidence="5 6" id="KW-0472">Membrane</keyword>
<evidence type="ECO:0000256" key="2">
    <source>
        <dbReference type="ARBA" id="ARBA00009399"/>
    </source>
</evidence>
<gene>
    <name evidence="8" type="ORF">FK85_17220</name>
</gene>
<dbReference type="EMBL" id="JNFH02000027">
    <property type="protein sequence ID" value="KDS91843.1"/>
    <property type="molecule type" value="Genomic_DNA"/>
</dbReference>
<dbReference type="RefSeq" id="WP_050024749.1">
    <property type="nucleotide sequence ID" value="NZ_JNFH02000027.1"/>
</dbReference>
<evidence type="ECO:0000256" key="3">
    <source>
        <dbReference type="ARBA" id="ARBA00022692"/>
    </source>
</evidence>
<dbReference type="PANTHER" id="PTHR38459:SF1">
    <property type="entry name" value="PROPHAGE BACTOPRENOL-LINKED GLUCOSE TRANSLOCASE HOMOLOG"/>
    <property type="match status" value="1"/>
</dbReference>
<dbReference type="InterPro" id="IPR007267">
    <property type="entry name" value="GtrA_DPMS_TM"/>
</dbReference>
<feature type="transmembrane region" description="Helical" evidence="6">
    <location>
        <begin position="46"/>
        <end position="69"/>
    </location>
</feature>
<dbReference type="GO" id="GO:0000271">
    <property type="term" value="P:polysaccharide biosynthetic process"/>
    <property type="evidence" value="ECO:0007669"/>
    <property type="project" value="InterPro"/>
</dbReference>
<dbReference type="Proteomes" id="UP000053331">
    <property type="component" value="Unassembled WGS sequence"/>
</dbReference>
<comment type="similarity">
    <text evidence="2">Belongs to the GtrA family.</text>
</comment>
<dbReference type="OrthoDB" id="198107at2157"/>
<reference evidence="8 9" key="1">
    <citation type="journal article" date="2015" name="Genome Announc.">
        <title>Draft genome sequence of a Halorubrum H3 strain isolated from the burlinskoye salt lake (Altai Krai, Russia).</title>
        <authorList>
            <person name="Rozanov A.S."/>
            <person name="Bryanskaya A.V."/>
            <person name="Malup T.K."/>
            <person name="Kotenko A.V."/>
            <person name="Peltek S.E."/>
        </authorList>
    </citation>
    <scope>NUCLEOTIDE SEQUENCE [LARGE SCALE GENOMIC DNA]</scope>
    <source>
        <strain evidence="8 9">H3</strain>
    </source>
</reference>
<sequence length="140" mass="15352">MIRAVLRDLTSGPIAVQMRRFVVVGASTAAIQMGLLWLFVDTAGLNYLIGATIAIEITIVLSYVLNNAWTFQASQNTGTSEYLGGLLKTNLVRGTAIPIQLGVLYALVEWASIMYLVANAVAIFLSGLYRFVLDRHWTWG</sequence>
<feature type="transmembrane region" description="Helical" evidence="6">
    <location>
        <begin position="113"/>
        <end position="133"/>
    </location>
</feature>
<keyword evidence="9" id="KW-1185">Reference proteome</keyword>
<comment type="caution">
    <text evidence="8">The sequence shown here is derived from an EMBL/GenBank/DDBJ whole genome shotgun (WGS) entry which is preliminary data.</text>
</comment>
<dbReference type="PANTHER" id="PTHR38459">
    <property type="entry name" value="PROPHAGE BACTOPRENOL-LINKED GLUCOSE TRANSLOCASE HOMOLOG"/>
    <property type="match status" value="1"/>
</dbReference>
<keyword evidence="3 6" id="KW-0812">Transmembrane</keyword>
<name>A0A081EWQ5_9EURY</name>
<protein>
    <submittedName>
        <fullName evidence="8">Polysaccharide biosynthesis protein GtrA</fullName>
    </submittedName>
</protein>
<evidence type="ECO:0000256" key="4">
    <source>
        <dbReference type="ARBA" id="ARBA00022989"/>
    </source>
</evidence>
<evidence type="ECO:0000256" key="1">
    <source>
        <dbReference type="ARBA" id="ARBA00004141"/>
    </source>
</evidence>
<evidence type="ECO:0000256" key="5">
    <source>
        <dbReference type="ARBA" id="ARBA00023136"/>
    </source>
</evidence>
<evidence type="ECO:0000256" key="6">
    <source>
        <dbReference type="SAM" id="Phobius"/>
    </source>
</evidence>